<dbReference type="PANTHER" id="PTHR43546">
    <property type="entry name" value="UPF0173 METAL-DEPENDENT HYDROLASE MJ1163-RELATED"/>
    <property type="match status" value="1"/>
</dbReference>
<evidence type="ECO:0000256" key="3">
    <source>
        <dbReference type="ARBA" id="ARBA00034301"/>
    </source>
</evidence>
<dbReference type="InterPro" id="IPR022877">
    <property type="entry name" value="UPF0173"/>
</dbReference>
<dbReference type="SUPFAM" id="SSF56281">
    <property type="entry name" value="Metallo-hydrolase/oxidoreductase"/>
    <property type="match status" value="1"/>
</dbReference>
<protein>
    <recommendedName>
        <fullName evidence="5">UPF0173 metal-dependent hydrolase SAMN05720606_102310</fullName>
    </recommendedName>
</protein>
<comment type="catalytic activity">
    <reaction evidence="4">
        <text>3',5'-cyclic UMP + H2O = UMP + H(+)</text>
        <dbReference type="Rhea" id="RHEA:70575"/>
        <dbReference type="ChEBI" id="CHEBI:15377"/>
        <dbReference type="ChEBI" id="CHEBI:15378"/>
        <dbReference type="ChEBI" id="CHEBI:57865"/>
        <dbReference type="ChEBI" id="CHEBI:184387"/>
    </reaction>
    <physiologicalReaction direction="left-to-right" evidence="4">
        <dbReference type="Rhea" id="RHEA:70576"/>
    </physiologicalReaction>
</comment>
<evidence type="ECO:0000256" key="4">
    <source>
        <dbReference type="ARBA" id="ARBA00048505"/>
    </source>
</evidence>
<evidence type="ECO:0000313" key="7">
    <source>
        <dbReference type="EMBL" id="SCY09050.1"/>
    </source>
</evidence>
<dbReference type="InterPro" id="IPR050114">
    <property type="entry name" value="UPF0173_UPF0282_UlaG_hydrolase"/>
</dbReference>
<keyword evidence="8" id="KW-1185">Reference proteome</keyword>
<feature type="domain" description="Metallo-beta-lactamase" evidence="6">
    <location>
        <begin position="7"/>
        <end position="193"/>
    </location>
</feature>
<proteinExistence type="inferred from homology"/>
<comment type="catalytic activity">
    <reaction evidence="2">
        <text>3',5'-cyclic CMP + H2O = CMP + H(+)</text>
        <dbReference type="Rhea" id="RHEA:72675"/>
        <dbReference type="ChEBI" id="CHEBI:15377"/>
        <dbReference type="ChEBI" id="CHEBI:15378"/>
        <dbReference type="ChEBI" id="CHEBI:58003"/>
        <dbReference type="ChEBI" id="CHEBI:60377"/>
    </reaction>
    <physiologicalReaction direction="left-to-right" evidence="2">
        <dbReference type="Rhea" id="RHEA:72676"/>
    </physiologicalReaction>
</comment>
<reference evidence="8" key="1">
    <citation type="submission" date="2016-10" db="EMBL/GenBank/DDBJ databases">
        <authorList>
            <person name="Varghese N."/>
            <person name="Submissions S."/>
        </authorList>
    </citation>
    <scope>NUCLEOTIDE SEQUENCE [LARGE SCALE GENOMIC DNA]</scope>
    <source>
        <strain evidence="8">BL9</strain>
    </source>
</reference>
<sequence length="227" mass="24570">MKVTYHGHSVVKIETQGTIILIDPFITGNAHTDLDPSTIETDVILLTHGHGDHVGDTVDIAKRNNSLVIASPELADLLGWEGVRTHAMSIGGAYTFDFGRVKLTQAFHSSSYVNHISKKITYTGMPTGILFTSEGKTVFHAGDTGLFYDMKVIGDRHAIDLAFLPIGDNHTMGPEDAAVAAEWLQAKQVVPIHFNTFPFIQQNPHSFVALLPSGVGKVLEAGEGIEL</sequence>
<comment type="function">
    <text evidence="3">Counteracts the endogenous Pycsar antiviral defense system. Phosphodiesterase that enables metal-dependent hydrolysis of host cyclic nucleotide Pycsar defense signals such as cCMP and cUMP.</text>
</comment>
<dbReference type="Proteomes" id="UP000198538">
    <property type="component" value="Unassembled WGS sequence"/>
</dbReference>
<keyword evidence="1 5" id="KW-0378">Hydrolase</keyword>
<dbReference type="HAMAP" id="MF_00457">
    <property type="entry name" value="UPF0173"/>
    <property type="match status" value="1"/>
</dbReference>
<dbReference type="STRING" id="582692.SAMN05720606_102310"/>
<dbReference type="PANTHER" id="PTHR43546:SF3">
    <property type="entry name" value="UPF0173 METAL-DEPENDENT HYDROLASE MJ1163"/>
    <property type="match status" value="1"/>
</dbReference>
<evidence type="ECO:0000313" key="8">
    <source>
        <dbReference type="Proteomes" id="UP000198538"/>
    </source>
</evidence>
<dbReference type="NCBIfam" id="NF001911">
    <property type="entry name" value="PRK00685.1"/>
    <property type="match status" value="1"/>
</dbReference>
<dbReference type="RefSeq" id="WP_090916253.1">
    <property type="nucleotide sequence ID" value="NZ_FMVM01000002.1"/>
</dbReference>
<evidence type="ECO:0000259" key="6">
    <source>
        <dbReference type="SMART" id="SM00849"/>
    </source>
</evidence>
<gene>
    <name evidence="7" type="ORF">SAMN05720606_102310</name>
</gene>
<organism evidence="7 8">
    <name type="scientific">Paenibacillus polysaccharolyticus</name>
    <dbReference type="NCBI Taxonomy" id="582692"/>
    <lineage>
        <taxon>Bacteria</taxon>
        <taxon>Bacillati</taxon>
        <taxon>Bacillota</taxon>
        <taxon>Bacilli</taxon>
        <taxon>Bacillales</taxon>
        <taxon>Paenibacillaceae</taxon>
        <taxon>Paenibacillus</taxon>
    </lineage>
</organism>
<dbReference type="InterPro" id="IPR001279">
    <property type="entry name" value="Metallo-B-lactamas"/>
</dbReference>
<comment type="similarity">
    <text evidence="5">Belongs to the UPF0173 family.</text>
</comment>
<evidence type="ECO:0000256" key="5">
    <source>
        <dbReference type="HAMAP-Rule" id="MF_00457"/>
    </source>
</evidence>
<name>A0A1G5D3L7_9BACL</name>
<evidence type="ECO:0000256" key="2">
    <source>
        <dbReference type="ARBA" id="ARBA00034221"/>
    </source>
</evidence>
<dbReference type="Pfam" id="PF12706">
    <property type="entry name" value="Lactamase_B_2"/>
    <property type="match status" value="1"/>
</dbReference>
<dbReference type="AlphaFoldDB" id="A0A1G5D3L7"/>
<dbReference type="InterPro" id="IPR036866">
    <property type="entry name" value="RibonucZ/Hydroxyglut_hydro"/>
</dbReference>
<dbReference type="EMBL" id="FMVM01000002">
    <property type="protein sequence ID" value="SCY09050.1"/>
    <property type="molecule type" value="Genomic_DNA"/>
</dbReference>
<evidence type="ECO:0000256" key="1">
    <source>
        <dbReference type="ARBA" id="ARBA00022801"/>
    </source>
</evidence>
<dbReference type="SMART" id="SM00849">
    <property type="entry name" value="Lactamase_B"/>
    <property type="match status" value="1"/>
</dbReference>
<dbReference type="Gene3D" id="3.60.15.10">
    <property type="entry name" value="Ribonuclease Z/Hydroxyacylglutathione hydrolase-like"/>
    <property type="match status" value="1"/>
</dbReference>
<accession>A0A1G5D3L7</accession>
<dbReference type="GO" id="GO:0016787">
    <property type="term" value="F:hydrolase activity"/>
    <property type="evidence" value="ECO:0007669"/>
    <property type="project" value="UniProtKB-UniRule"/>
</dbReference>